<evidence type="ECO:0000313" key="2">
    <source>
        <dbReference type="Proteomes" id="UP000494216"/>
    </source>
</evidence>
<sequence length="88" mass="10438">MESLYTAMPVIFRYDGYRFFFFSNEGNPLELCHVHVRKGGAIAKFWVTPEIKLAESYGLTSTELRKLHTLIHDNKPLIEEKWHEYFKT</sequence>
<reference evidence="1 2" key="1">
    <citation type="submission" date="2020-02" db="EMBL/GenBank/DDBJ databases">
        <authorList>
            <person name="Hogendoorn C."/>
        </authorList>
    </citation>
    <scope>NUCLEOTIDE SEQUENCE [LARGE SCALE GENOMIC DNA]</scope>
    <source>
        <strain evidence="1">METHB21</strain>
    </source>
</reference>
<dbReference type="Proteomes" id="UP000494216">
    <property type="component" value="Unassembled WGS sequence"/>
</dbReference>
<protein>
    <recommendedName>
        <fullName evidence="3">DUF4160 domain-containing protein</fullName>
    </recommendedName>
</protein>
<accession>A0A8S0XR04</accession>
<evidence type="ECO:0000313" key="1">
    <source>
        <dbReference type="EMBL" id="CAA9889667.1"/>
    </source>
</evidence>
<dbReference type="Pfam" id="PF13711">
    <property type="entry name" value="DUF4160"/>
    <property type="match status" value="1"/>
</dbReference>
<evidence type="ECO:0008006" key="3">
    <source>
        <dbReference type="Google" id="ProtNLM"/>
    </source>
</evidence>
<gene>
    <name evidence="1" type="ORF">METHB2_120026</name>
</gene>
<proteinExistence type="predicted"/>
<dbReference type="AlphaFoldDB" id="A0A8S0XR04"/>
<dbReference type="EMBL" id="CADCXN010000024">
    <property type="protein sequence ID" value="CAA9889667.1"/>
    <property type="molecule type" value="Genomic_DNA"/>
</dbReference>
<organism evidence="1 2">
    <name type="scientific">Candidatus Methylobacter favarea</name>
    <dbReference type="NCBI Taxonomy" id="2707345"/>
    <lineage>
        <taxon>Bacteria</taxon>
        <taxon>Pseudomonadati</taxon>
        <taxon>Pseudomonadota</taxon>
        <taxon>Gammaproteobacteria</taxon>
        <taxon>Methylococcales</taxon>
        <taxon>Methylococcaceae</taxon>
        <taxon>Methylobacter</taxon>
    </lineage>
</organism>
<keyword evidence="2" id="KW-1185">Reference proteome</keyword>
<comment type="caution">
    <text evidence="1">The sequence shown here is derived from an EMBL/GenBank/DDBJ whole genome shotgun (WGS) entry which is preliminary data.</text>
</comment>
<name>A0A8S0XR04_9GAMM</name>
<dbReference type="InterPro" id="IPR025427">
    <property type="entry name" value="DUF4160"/>
</dbReference>